<name>A0A565BW71_9BRAS</name>
<evidence type="ECO:0000313" key="3">
    <source>
        <dbReference type="Proteomes" id="UP000489600"/>
    </source>
</evidence>
<protein>
    <recommendedName>
        <fullName evidence="1">DUF7903 domain-containing protein</fullName>
    </recommendedName>
</protein>
<accession>A0A565BW71</accession>
<dbReference type="PANTHER" id="PTHR35481">
    <property type="entry name" value="DNA-DIRECTED RNA POLYMERASE SUBUNIT ALPHA"/>
    <property type="match status" value="1"/>
</dbReference>
<dbReference type="AlphaFoldDB" id="A0A565BW71"/>
<dbReference type="EMBL" id="CABITT030000005">
    <property type="protein sequence ID" value="VVB05647.1"/>
    <property type="molecule type" value="Genomic_DNA"/>
</dbReference>
<gene>
    <name evidence="2" type="ORF">ANE_LOCUS16091</name>
</gene>
<organism evidence="2 3">
    <name type="scientific">Arabis nemorensis</name>
    <dbReference type="NCBI Taxonomy" id="586526"/>
    <lineage>
        <taxon>Eukaryota</taxon>
        <taxon>Viridiplantae</taxon>
        <taxon>Streptophyta</taxon>
        <taxon>Embryophyta</taxon>
        <taxon>Tracheophyta</taxon>
        <taxon>Spermatophyta</taxon>
        <taxon>Magnoliopsida</taxon>
        <taxon>eudicotyledons</taxon>
        <taxon>Gunneridae</taxon>
        <taxon>Pentapetalae</taxon>
        <taxon>rosids</taxon>
        <taxon>malvids</taxon>
        <taxon>Brassicales</taxon>
        <taxon>Brassicaceae</taxon>
        <taxon>Arabideae</taxon>
        <taxon>Arabis</taxon>
    </lineage>
</organism>
<evidence type="ECO:0000259" key="1">
    <source>
        <dbReference type="Pfam" id="PF25475"/>
    </source>
</evidence>
<dbReference type="InterPro" id="IPR057225">
    <property type="entry name" value="DUF7903"/>
</dbReference>
<proteinExistence type="predicted"/>
<sequence>MKIASSSSVPPSLQNRNICNSKNTKKIYADDCISGWFLVGSEEDNNLKLVPVSSEWRKAGEEKKPLLILAKSDLRNLETPWLWVTEKVKDDLILGFGKAKKTLLRY</sequence>
<reference evidence="2" key="1">
    <citation type="submission" date="2019-07" db="EMBL/GenBank/DDBJ databases">
        <authorList>
            <person name="Dittberner H."/>
        </authorList>
    </citation>
    <scope>NUCLEOTIDE SEQUENCE [LARGE SCALE GENOMIC DNA]</scope>
</reference>
<dbReference type="PANTHER" id="PTHR35481:SF1">
    <property type="entry name" value="DNA-DIRECTED RNA POLYMERASE SUBUNIT ALPHA"/>
    <property type="match status" value="1"/>
</dbReference>
<dbReference type="Proteomes" id="UP000489600">
    <property type="component" value="Unassembled WGS sequence"/>
</dbReference>
<feature type="domain" description="DUF7903" evidence="1">
    <location>
        <begin position="22"/>
        <end position="103"/>
    </location>
</feature>
<comment type="caution">
    <text evidence="2">The sequence shown here is derived from an EMBL/GenBank/DDBJ whole genome shotgun (WGS) entry which is preliminary data.</text>
</comment>
<dbReference type="Pfam" id="PF25475">
    <property type="entry name" value="DUF7903"/>
    <property type="match status" value="1"/>
</dbReference>
<evidence type="ECO:0000313" key="2">
    <source>
        <dbReference type="EMBL" id="VVB05647.1"/>
    </source>
</evidence>
<keyword evidence="3" id="KW-1185">Reference proteome</keyword>
<dbReference type="OrthoDB" id="2014147at2759"/>